<proteinExistence type="predicted"/>
<evidence type="ECO:0000313" key="1">
    <source>
        <dbReference type="EMBL" id="KAJ7997541.1"/>
    </source>
</evidence>
<gene>
    <name evidence="1" type="ORF">DPEC_G00230080</name>
</gene>
<evidence type="ECO:0000313" key="2">
    <source>
        <dbReference type="Proteomes" id="UP001157502"/>
    </source>
</evidence>
<accession>A0ACC2G1R7</accession>
<keyword evidence="2" id="KW-1185">Reference proteome</keyword>
<feature type="non-terminal residue" evidence="1">
    <location>
        <position position="1"/>
    </location>
</feature>
<reference evidence="1" key="1">
    <citation type="submission" date="2021-05" db="EMBL/GenBank/DDBJ databases">
        <authorList>
            <person name="Pan Q."/>
            <person name="Jouanno E."/>
            <person name="Zahm M."/>
            <person name="Klopp C."/>
            <person name="Cabau C."/>
            <person name="Louis A."/>
            <person name="Berthelot C."/>
            <person name="Parey E."/>
            <person name="Roest Crollius H."/>
            <person name="Montfort J."/>
            <person name="Robinson-Rechavi M."/>
            <person name="Bouchez O."/>
            <person name="Lampietro C."/>
            <person name="Lopez Roques C."/>
            <person name="Donnadieu C."/>
            <person name="Postlethwait J."/>
            <person name="Bobe J."/>
            <person name="Dillon D."/>
            <person name="Chandos A."/>
            <person name="von Hippel F."/>
            <person name="Guiguen Y."/>
        </authorList>
    </citation>
    <scope>NUCLEOTIDE SEQUENCE</scope>
    <source>
        <strain evidence="1">YG-Jan2019</strain>
    </source>
</reference>
<dbReference type="EMBL" id="CM055746">
    <property type="protein sequence ID" value="KAJ7997541.1"/>
    <property type="molecule type" value="Genomic_DNA"/>
</dbReference>
<dbReference type="Proteomes" id="UP001157502">
    <property type="component" value="Chromosome 19"/>
</dbReference>
<protein>
    <submittedName>
        <fullName evidence="1">Uncharacterized protein</fullName>
    </submittedName>
</protein>
<organism evidence="1 2">
    <name type="scientific">Dallia pectoralis</name>
    <name type="common">Alaska blackfish</name>
    <dbReference type="NCBI Taxonomy" id="75939"/>
    <lineage>
        <taxon>Eukaryota</taxon>
        <taxon>Metazoa</taxon>
        <taxon>Chordata</taxon>
        <taxon>Craniata</taxon>
        <taxon>Vertebrata</taxon>
        <taxon>Euteleostomi</taxon>
        <taxon>Actinopterygii</taxon>
        <taxon>Neopterygii</taxon>
        <taxon>Teleostei</taxon>
        <taxon>Protacanthopterygii</taxon>
        <taxon>Esociformes</taxon>
        <taxon>Umbridae</taxon>
        <taxon>Dallia</taxon>
    </lineage>
</organism>
<comment type="caution">
    <text evidence="1">The sequence shown here is derived from an EMBL/GenBank/DDBJ whole genome shotgun (WGS) entry which is preliminary data.</text>
</comment>
<name>A0ACC2G1R7_DALPE</name>
<sequence length="269" mass="28560">FPFGFSVAASVRVGTALGAGNTEQAKISAKVAAICGMTVSCFVAIFIILSRSVIAYVFTTEQDIVNRVADITLLYGFCHLLDAAVCLLSGIIRGAGKQKIGALLNLLGYYGIGLPIGISLMFATKMGIFGLWIGLFVCVAVQTLLFIVMLCKMDWMKATQEALMRVGLEHMKTKVKPIGLEDQGLSKGVPEAVKGPVELKENVEKTDGAVGGAMGGAEVEGGGVVKERPVQVVFTFRQLLLRRGLACLVMFLILTAGIVLSEVLTNLLS</sequence>